<dbReference type="InterPro" id="IPR001179">
    <property type="entry name" value="PPIase_FKBP_dom"/>
</dbReference>
<comment type="caution">
    <text evidence="8">The sequence shown here is derived from an EMBL/GenBank/DDBJ whole genome shotgun (WGS) entry which is preliminary data.</text>
</comment>
<evidence type="ECO:0000313" key="9">
    <source>
        <dbReference type="Proteomes" id="UP001149719"/>
    </source>
</evidence>
<gene>
    <name evidence="8" type="ORF">O1D97_12810</name>
</gene>
<comment type="catalytic activity">
    <reaction evidence="1 5 6">
        <text>[protein]-peptidylproline (omega=180) = [protein]-peptidylproline (omega=0)</text>
        <dbReference type="Rhea" id="RHEA:16237"/>
        <dbReference type="Rhea" id="RHEA-COMP:10747"/>
        <dbReference type="Rhea" id="RHEA-COMP:10748"/>
        <dbReference type="ChEBI" id="CHEBI:83833"/>
        <dbReference type="ChEBI" id="CHEBI:83834"/>
        <dbReference type="EC" id="5.2.1.8"/>
    </reaction>
</comment>
<evidence type="ECO:0000256" key="3">
    <source>
        <dbReference type="ARBA" id="ARBA00023110"/>
    </source>
</evidence>
<dbReference type="PANTHER" id="PTHR47861:SF4">
    <property type="entry name" value="FKBP-TYPE 16 KDA PEPTIDYL-PROLYL CIS-TRANS ISOMERASE"/>
    <property type="match status" value="1"/>
</dbReference>
<accession>A0ABT4JVU3</accession>
<dbReference type="InterPro" id="IPR048261">
    <property type="entry name" value="SlpA/SlyD-like_ins_sf"/>
</dbReference>
<keyword evidence="3 5" id="KW-0697">Rotamase</keyword>
<evidence type="ECO:0000256" key="5">
    <source>
        <dbReference type="PROSITE-ProRule" id="PRU00277"/>
    </source>
</evidence>
<dbReference type="SUPFAM" id="SSF54534">
    <property type="entry name" value="FKBP-like"/>
    <property type="match status" value="1"/>
</dbReference>
<name>A0ABT4JVU3_9GAMM</name>
<dbReference type="InterPro" id="IPR046357">
    <property type="entry name" value="PPIase_dom_sf"/>
</dbReference>
<protein>
    <recommendedName>
        <fullName evidence="6">Peptidyl-prolyl cis-trans isomerase</fullName>
        <ecNumber evidence="6">5.2.1.8</ecNumber>
    </recommendedName>
</protein>
<dbReference type="Pfam" id="PF00254">
    <property type="entry name" value="FKBP_C"/>
    <property type="match status" value="1"/>
</dbReference>
<dbReference type="Gene3D" id="2.40.10.330">
    <property type="match status" value="1"/>
</dbReference>
<organism evidence="8 9">
    <name type="scientific">Marinomonas phaeophyticola</name>
    <dbReference type="NCBI Taxonomy" id="3004091"/>
    <lineage>
        <taxon>Bacteria</taxon>
        <taxon>Pseudomonadati</taxon>
        <taxon>Pseudomonadota</taxon>
        <taxon>Gammaproteobacteria</taxon>
        <taxon>Oceanospirillales</taxon>
        <taxon>Oceanospirillaceae</taxon>
        <taxon>Marinomonas</taxon>
    </lineage>
</organism>
<dbReference type="PANTHER" id="PTHR47861">
    <property type="entry name" value="FKBP-TYPE PEPTIDYL-PROLYL CIS-TRANS ISOMERASE SLYD"/>
    <property type="match status" value="1"/>
</dbReference>
<sequence length="143" mass="15723">MNSITEKSSITLHFELSLNDGQIIDSTFDKAPAQFNYGDGSLLPSFEEMLLGLEPGQEATFNMSPENAFGMRNPNNIQNMPRSQFSIDIEEGMIVSFADVGKNELPGVISNIGENEVEVDFNHPLSGRDLVFRVQVIAVGVIE</sequence>
<proteinExistence type="inferred from homology"/>
<reference evidence="8" key="1">
    <citation type="submission" date="2022-12" db="EMBL/GenBank/DDBJ databases">
        <title>Marinomonas 15G1-11 sp. nov, isolated from marine algae.</title>
        <authorList>
            <person name="Butt M."/>
            <person name="Choi D.G."/>
            <person name="Kim J.M."/>
            <person name="Lee J.K."/>
            <person name="Baek J.H."/>
            <person name="Jeon C.O."/>
        </authorList>
    </citation>
    <scope>NUCLEOTIDE SEQUENCE</scope>
    <source>
        <strain evidence="8">15G1-11</strain>
    </source>
</reference>
<keyword evidence="9" id="KW-1185">Reference proteome</keyword>
<evidence type="ECO:0000313" key="8">
    <source>
        <dbReference type="EMBL" id="MCZ2722464.1"/>
    </source>
</evidence>
<evidence type="ECO:0000259" key="7">
    <source>
        <dbReference type="PROSITE" id="PS50059"/>
    </source>
</evidence>
<keyword evidence="4 5" id="KW-0413">Isomerase</keyword>
<evidence type="ECO:0000256" key="1">
    <source>
        <dbReference type="ARBA" id="ARBA00000971"/>
    </source>
</evidence>
<evidence type="ECO:0000256" key="2">
    <source>
        <dbReference type="ARBA" id="ARBA00006577"/>
    </source>
</evidence>
<comment type="similarity">
    <text evidence="2 6">Belongs to the FKBP-type PPIase family.</text>
</comment>
<dbReference type="GO" id="GO:0016853">
    <property type="term" value="F:isomerase activity"/>
    <property type="evidence" value="ECO:0007669"/>
    <property type="project" value="UniProtKB-KW"/>
</dbReference>
<dbReference type="EC" id="5.2.1.8" evidence="6"/>
<dbReference type="RefSeq" id="WP_269126125.1">
    <property type="nucleotide sequence ID" value="NZ_JAPUBN010000018.1"/>
</dbReference>
<dbReference type="PROSITE" id="PS50059">
    <property type="entry name" value="FKBP_PPIASE"/>
    <property type="match status" value="1"/>
</dbReference>
<dbReference type="Proteomes" id="UP001149719">
    <property type="component" value="Unassembled WGS sequence"/>
</dbReference>
<feature type="domain" description="PPIase FKBP-type" evidence="7">
    <location>
        <begin position="7"/>
        <end position="95"/>
    </location>
</feature>
<evidence type="ECO:0000256" key="6">
    <source>
        <dbReference type="RuleBase" id="RU003915"/>
    </source>
</evidence>
<evidence type="ECO:0000256" key="4">
    <source>
        <dbReference type="ARBA" id="ARBA00023235"/>
    </source>
</evidence>
<dbReference type="Gene3D" id="3.10.50.40">
    <property type="match status" value="1"/>
</dbReference>
<dbReference type="EMBL" id="JAPUBN010000018">
    <property type="protein sequence ID" value="MCZ2722464.1"/>
    <property type="molecule type" value="Genomic_DNA"/>
</dbReference>